<accession>A0A0C5VS78</accession>
<evidence type="ECO:0000313" key="2">
    <source>
        <dbReference type="EMBL" id="AJQ97522.1"/>
    </source>
</evidence>
<dbReference type="HOGENOM" id="CLU_321263_0_0_6"/>
<reference evidence="2 3" key="1">
    <citation type="submission" date="2014-01" db="EMBL/GenBank/DDBJ databases">
        <title>Full genme sequencing of cellulolytic bacterium Gynuella sunshinyii YC6258T gen. nov., sp. nov.</title>
        <authorList>
            <person name="Khan H."/>
            <person name="Chung E.J."/>
            <person name="Chung Y.R."/>
        </authorList>
    </citation>
    <scope>NUCLEOTIDE SEQUENCE [LARGE SCALE GENOMIC DNA]</scope>
    <source>
        <strain evidence="2 3">YC6258</strain>
    </source>
</reference>
<feature type="region of interest" description="Disordered" evidence="1">
    <location>
        <begin position="757"/>
        <end position="786"/>
    </location>
</feature>
<organism evidence="2 3">
    <name type="scientific">Gynuella sunshinyii YC6258</name>
    <dbReference type="NCBI Taxonomy" id="1445510"/>
    <lineage>
        <taxon>Bacteria</taxon>
        <taxon>Pseudomonadati</taxon>
        <taxon>Pseudomonadota</taxon>
        <taxon>Gammaproteobacteria</taxon>
        <taxon>Oceanospirillales</taxon>
        <taxon>Saccharospirillaceae</taxon>
        <taxon>Gynuella</taxon>
    </lineage>
</organism>
<dbReference type="Pfam" id="PF05954">
    <property type="entry name" value="Phage_GPD"/>
    <property type="match status" value="1"/>
</dbReference>
<dbReference type="Gene3D" id="4.10.220.110">
    <property type="match status" value="1"/>
</dbReference>
<keyword evidence="3" id="KW-1185">Reference proteome</keyword>
<dbReference type="SUPFAM" id="SSF69279">
    <property type="entry name" value="Phage tail proteins"/>
    <property type="match status" value="2"/>
</dbReference>
<dbReference type="EMBL" id="CP007142">
    <property type="protein sequence ID" value="AJQ97522.1"/>
    <property type="molecule type" value="Genomic_DNA"/>
</dbReference>
<name>A0A0C5VS78_9GAMM</name>
<evidence type="ECO:0008006" key="4">
    <source>
        <dbReference type="Google" id="ProtNLM"/>
    </source>
</evidence>
<dbReference type="Gene3D" id="3.55.50.10">
    <property type="entry name" value="Baseplate protein-like domains"/>
    <property type="match status" value="1"/>
</dbReference>
<dbReference type="KEGG" id="gsn:YC6258_05494"/>
<sequence length="902" mass="98749">MKPGEFHDIGLTRLANRDADNLYLHLNIWLADGRQVGRNYFRLHQLQGQEAISSPFEFQLQLRGNTDPDSQNRFTFEQFIGRPATVAINLASAEDQGQQRFDDAIAGAAAVDLSCFNGIIADFGMSEPGVYHATLKPALWRLSLTNRYHIHKHCNIRDAIAGVLKEHDIHYSVASLNHPDNPAVARVQDWLQAGESDLDFITRLMSKAYLFYYFVHTGDRHTLVLANQAGYPEVYPNGETLRYCQTNIEAQGLDQERAITQYQYKQSLSSSSVTGVFVRQENAWEQDTVADFQSYPPSTQGTGGTLPFNLYRIYQYGVNREEVDTHVNAQRDRLNTSATDLSGASHCPLFHCGYRFTLSADLGNLQNPQVVRPSLEGRSFVLTQVQHQCSLDGQYQNSFKATESDGLITPFSLQDTHQGSILARVEEHVKPDDWRYYDKDNFDPQNEMVDGYEAQQSHRLKGVYVRFSTDQGESDKVWVKLAPHMQTVPEVGVMVWVSRSNDDSELPEIQSIVQANGNRTVTPSRWTASTNVGSSHSTSYGDSKSIRFGLFSKADLNVAVSMVEQRYQQGHQQSDFSGSQQCNGQKFKDVSYSQGAGYNYSTSESGRSGLLGQSESYGCNYSHSEGAEVWSYSDYDHARNESYNQNTESYSRISGKTYSESTIGESESHSTITGDSRNYHQALGLSYNQSLVNRTENQNIAQGSSTSLGVNLGPIFGVSMNMAPVMNSNTTISPTTSVNTNIGSTTSSAVHMGSSLSSSLQLGSSTSSNTQVGTQTSISSMTDSTSVNSILSQTQASVTGMSTRGSMTGMDTGASMTGVQGNMSITGVSSGLSVTGIHSAISVVGDSTSINVTGASTNISVTAESMMVDVNASGVKCIVDNRIEAKVEDLNVAIQSLIKLVL</sequence>
<gene>
    <name evidence="2" type="ORF">YC6258_05494</name>
</gene>
<dbReference type="Proteomes" id="UP000032266">
    <property type="component" value="Chromosome"/>
</dbReference>
<feature type="compositionally biased region" description="Low complexity" evidence="1">
    <location>
        <begin position="757"/>
        <end position="768"/>
    </location>
</feature>
<dbReference type="AlphaFoldDB" id="A0A0C5VS78"/>
<protein>
    <recommendedName>
        <fullName evidence="4">Rhs element Vgr protein</fullName>
    </recommendedName>
</protein>
<feature type="compositionally biased region" description="Polar residues" evidence="1">
    <location>
        <begin position="769"/>
        <end position="786"/>
    </location>
</feature>
<evidence type="ECO:0000256" key="1">
    <source>
        <dbReference type="SAM" id="MobiDB-lite"/>
    </source>
</evidence>
<proteinExistence type="predicted"/>
<evidence type="ECO:0000313" key="3">
    <source>
        <dbReference type="Proteomes" id="UP000032266"/>
    </source>
</evidence>
<dbReference type="Gene3D" id="2.30.110.50">
    <property type="match status" value="1"/>
</dbReference>
<dbReference type="STRING" id="1445510.YC6258_05494"/>